<dbReference type="InterPro" id="IPR023996">
    <property type="entry name" value="TonB-dep_OMP_SusC/RagA"/>
</dbReference>
<evidence type="ECO:0000256" key="4">
    <source>
        <dbReference type="ARBA" id="ARBA00022692"/>
    </source>
</evidence>
<accession>A0ABP8B2R6</accession>
<dbReference type="EMBL" id="BAABBY010000001">
    <property type="protein sequence ID" value="GAA4196421.1"/>
    <property type="molecule type" value="Genomic_DNA"/>
</dbReference>
<dbReference type="SUPFAM" id="SSF56935">
    <property type="entry name" value="Porins"/>
    <property type="match status" value="1"/>
</dbReference>
<proteinExistence type="inferred from homology"/>
<sequence length="1072" mass="116246">MPLGLLAICNSEAIAINHGVTAPGLHLKAFASVSGTVTDQNNLPLPGVSVFDKKTKKTTVTDINGKYSINVDEGAVLVFSYIGYDNQEVVVNGRQNINIILKESSNTLNEVVAIGYQKIRKSDVTGAISSVKASEMNLSSPTVGQALVGKVAGVQVSQTTGAPYASTKIRVRGVGSINASSDPLYVIDGYPSGNNVFINPEDIETIDILKDAASAAIYGSRASGGVVMITTKKGKDGKGRFEYDVQAGMTQLAKKVKLLDAGQFIQLMIDGRNNAYKDLVVNGGKITWNDSMFSDNNATRTKNVGNGSSVSIPTDIYNFATQTAIAPANNTDWQDVLYRNAFFQRHNLSFSGGNKDIKYFVSGGYQDQDGIVTNTAMRSLNFRTNIEGQVSKRLKVGANIALTQTNNKEVGEGRFSPMMSALLYLPYLPAYDANGNPAKYGMSALANEFGYQGLENPLATVNEMKINRLGNRNNYNTYATYDILDGLTFKANLGAQNYSEKYDYYRPGSLSNGGGNAPYSVSSLAAANAVAQNYTTVDKLAEFTLNYNKKIGKHSLDVLGGYSAQQTNTDLVRVTATGFTSDRIGEISDKGALNTDFVLNSAVKTVTTLLSYFGRLSYNFDSKYFLTGSFRTDGSSRFGPKNKWGVFPSVAAGWNLSQEDWYNEFLGKGSAVKLRASWGLSGNNNIGDYNHTQTMSTPGGTIFGPGNSISTAVWAGNIKDQSLGWESTSQYNLGTDLSFFNGRLSVIANYYYSLSYNLLFNQPISAISGTSTILTNLKNSKVRNTGFDLQLDGRIINTDDFTLGLSGNIALNKNKVLDLGGNSTIYSFGAERQYITHVTQEGQPIGMFYGFKVLGRVTPELVGKVAPSAAQSNSQKVGDLYFEDTNGDGIVNDADKKIIGSPYPDFTYGFAVNASYKAFDIRASFNGSYGNQVLDGQDYYLYNFEGSGNQYVEVADRYRNEANPGSGLNYRASRAGTQSNSTRLSSFYLQDGSYLRCTNITLGYNFPKTLAKHLHVENIRVFGSVDNAFTITDYKGYNPEVDYNGGANLTPGVDYGNYPLARAYNLGVKLTF</sequence>
<keyword evidence="3 7" id="KW-1134">Transmembrane beta strand</keyword>
<dbReference type="Gene3D" id="2.60.40.1120">
    <property type="entry name" value="Carboxypeptidase-like, regulatory domain"/>
    <property type="match status" value="1"/>
</dbReference>
<dbReference type="InterPro" id="IPR012910">
    <property type="entry name" value="Plug_dom"/>
</dbReference>
<dbReference type="PROSITE" id="PS52016">
    <property type="entry name" value="TONB_DEPENDENT_REC_3"/>
    <property type="match status" value="1"/>
</dbReference>
<dbReference type="SUPFAM" id="SSF49464">
    <property type="entry name" value="Carboxypeptidase regulatory domain-like"/>
    <property type="match status" value="1"/>
</dbReference>
<dbReference type="NCBIfam" id="TIGR04057">
    <property type="entry name" value="SusC_RagA_signa"/>
    <property type="match status" value="1"/>
</dbReference>
<evidence type="ECO:0000256" key="3">
    <source>
        <dbReference type="ARBA" id="ARBA00022452"/>
    </source>
</evidence>
<gene>
    <name evidence="9" type="ORF">GCM10022289_02140</name>
</gene>
<dbReference type="Proteomes" id="UP001501772">
    <property type="component" value="Unassembled WGS sequence"/>
</dbReference>
<evidence type="ECO:0000256" key="1">
    <source>
        <dbReference type="ARBA" id="ARBA00004571"/>
    </source>
</evidence>
<evidence type="ECO:0000256" key="5">
    <source>
        <dbReference type="ARBA" id="ARBA00023136"/>
    </source>
</evidence>
<keyword evidence="9" id="KW-0675">Receptor</keyword>
<evidence type="ECO:0000313" key="10">
    <source>
        <dbReference type="Proteomes" id="UP001501772"/>
    </source>
</evidence>
<dbReference type="Pfam" id="PF13715">
    <property type="entry name" value="CarbopepD_reg_2"/>
    <property type="match status" value="1"/>
</dbReference>
<evidence type="ECO:0000256" key="7">
    <source>
        <dbReference type="PROSITE-ProRule" id="PRU01360"/>
    </source>
</evidence>
<protein>
    <submittedName>
        <fullName evidence="9">TonB-dependent receptor</fullName>
    </submittedName>
</protein>
<dbReference type="InterPro" id="IPR037066">
    <property type="entry name" value="Plug_dom_sf"/>
</dbReference>
<dbReference type="InterPro" id="IPR008969">
    <property type="entry name" value="CarboxyPept-like_regulatory"/>
</dbReference>
<feature type="domain" description="TonB-dependent receptor plug" evidence="8">
    <location>
        <begin position="121"/>
        <end position="226"/>
    </location>
</feature>
<reference evidence="10" key="1">
    <citation type="journal article" date="2019" name="Int. J. Syst. Evol. Microbiol.">
        <title>The Global Catalogue of Microorganisms (GCM) 10K type strain sequencing project: providing services to taxonomists for standard genome sequencing and annotation.</title>
        <authorList>
            <consortium name="The Broad Institute Genomics Platform"/>
            <consortium name="The Broad Institute Genome Sequencing Center for Infectious Disease"/>
            <person name="Wu L."/>
            <person name="Ma J."/>
        </authorList>
    </citation>
    <scope>NUCLEOTIDE SEQUENCE [LARGE SCALE GENOMIC DNA]</scope>
    <source>
        <strain evidence="10">JCM 17626</strain>
    </source>
</reference>
<keyword evidence="4 7" id="KW-0812">Transmembrane</keyword>
<comment type="caution">
    <text evidence="9">The sequence shown here is derived from an EMBL/GenBank/DDBJ whole genome shotgun (WGS) entry which is preliminary data.</text>
</comment>
<evidence type="ECO:0000256" key="2">
    <source>
        <dbReference type="ARBA" id="ARBA00022448"/>
    </source>
</evidence>
<keyword evidence="10" id="KW-1185">Reference proteome</keyword>
<dbReference type="Gene3D" id="2.170.130.10">
    <property type="entry name" value="TonB-dependent receptor, plug domain"/>
    <property type="match status" value="1"/>
</dbReference>
<comment type="subcellular location">
    <subcellularLocation>
        <location evidence="1 7">Cell outer membrane</location>
        <topology evidence="1 7">Multi-pass membrane protein</topology>
    </subcellularLocation>
</comment>
<dbReference type="Gene3D" id="2.40.170.20">
    <property type="entry name" value="TonB-dependent receptor, beta-barrel domain"/>
    <property type="match status" value="1"/>
</dbReference>
<keyword evidence="5 7" id="KW-0472">Membrane</keyword>
<organism evidence="9 10">
    <name type="scientific">Pedobacter jeongneungensis</name>
    <dbReference type="NCBI Taxonomy" id="947309"/>
    <lineage>
        <taxon>Bacteria</taxon>
        <taxon>Pseudomonadati</taxon>
        <taxon>Bacteroidota</taxon>
        <taxon>Sphingobacteriia</taxon>
        <taxon>Sphingobacteriales</taxon>
        <taxon>Sphingobacteriaceae</taxon>
        <taxon>Pedobacter</taxon>
    </lineage>
</organism>
<evidence type="ECO:0000313" key="9">
    <source>
        <dbReference type="EMBL" id="GAA4196421.1"/>
    </source>
</evidence>
<evidence type="ECO:0000256" key="6">
    <source>
        <dbReference type="ARBA" id="ARBA00023237"/>
    </source>
</evidence>
<dbReference type="InterPro" id="IPR023997">
    <property type="entry name" value="TonB-dep_OMP_SusC/RagA_CS"/>
</dbReference>
<dbReference type="InterPro" id="IPR039426">
    <property type="entry name" value="TonB-dep_rcpt-like"/>
</dbReference>
<keyword evidence="2 7" id="KW-0813">Transport</keyword>
<dbReference type="NCBIfam" id="TIGR04056">
    <property type="entry name" value="OMP_RagA_SusC"/>
    <property type="match status" value="1"/>
</dbReference>
<dbReference type="Pfam" id="PF07715">
    <property type="entry name" value="Plug"/>
    <property type="match status" value="1"/>
</dbReference>
<comment type="similarity">
    <text evidence="7">Belongs to the TonB-dependent receptor family.</text>
</comment>
<name>A0ABP8B2R6_9SPHI</name>
<keyword evidence="6 7" id="KW-0998">Cell outer membrane</keyword>
<dbReference type="InterPro" id="IPR036942">
    <property type="entry name" value="Beta-barrel_TonB_sf"/>
</dbReference>
<evidence type="ECO:0000259" key="8">
    <source>
        <dbReference type="Pfam" id="PF07715"/>
    </source>
</evidence>